<comment type="caution">
    <text evidence="3">The sequence shown here is derived from an EMBL/GenBank/DDBJ whole genome shotgun (WGS) entry which is preliminary data.</text>
</comment>
<gene>
    <name evidence="3" type="ORF">C6Y14_10875</name>
</gene>
<organism evidence="3 4">
    <name type="scientific">Streptomyces dioscori</name>
    <dbReference type="NCBI Taxonomy" id="2109333"/>
    <lineage>
        <taxon>Bacteria</taxon>
        <taxon>Bacillati</taxon>
        <taxon>Actinomycetota</taxon>
        <taxon>Actinomycetes</taxon>
        <taxon>Kitasatosporales</taxon>
        <taxon>Streptomycetaceae</taxon>
        <taxon>Streptomyces</taxon>
        <taxon>Streptomyces aurantiacus group</taxon>
    </lineage>
</organism>
<keyword evidence="2" id="KW-0812">Transmembrane</keyword>
<feature type="transmembrane region" description="Helical" evidence="2">
    <location>
        <begin position="355"/>
        <end position="376"/>
    </location>
</feature>
<evidence type="ECO:0000313" key="4">
    <source>
        <dbReference type="Proteomes" id="UP000240429"/>
    </source>
</evidence>
<proteinExistence type="predicted"/>
<feature type="transmembrane region" description="Helical" evidence="2">
    <location>
        <begin position="326"/>
        <end position="349"/>
    </location>
</feature>
<feature type="transmembrane region" description="Helical" evidence="2">
    <location>
        <begin position="132"/>
        <end position="151"/>
    </location>
</feature>
<feature type="transmembrane region" description="Helical" evidence="2">
    <location>
        <begin position="299"/>
        <end position="319"/>
    </location>
</feature>
<reference evidence="3 4" key="1">
    <citation type="submission" date="2018-03" db="EMBL/GenBank/DDBJ databases">
        <title>Streptomyces dioscori sp. nov., a novel endophytic actinobacterium isolated from bulbil of Dioscorea bulbifera L.</title>
        <authorList>
            <person name="Zhikuan W."/>
        </authorList>
    </citation>
    <scope>NUCLEOTIDE SEQUENCE [LARGE SCALE GENOMIC DNA]</scope>
    <source>
        <strain evidence="3 4">A217</strain>
    </source>
</reference>
<feature type="transmembrane region" description="Helical" evidence="2">
    <location>
        <begin position="98"/>
        <end position="120"/>
    </location>
</feature>
<name>A0A2P8QAQ3_9ACTN</name>
<keyword evidence="4" id="KW-1185">Reference proteome</keyword>
<dbReference type="InterPro" id="IPR036259">
    <property type="entry name" value="MFS_trans_sf"/>
</dbReference>
<evidence type="ECO:0000313" key="3">
    <source>
        <dbReference type="EMBL" id="PSM43325.1"/>
    </source>
</evidence>
<evidence type="ECO:0000256" key="1">
    <source>
        <dbReference type="SAM" id="MobiDB-lite"/>
    </source>
</evidence>
<feature type="transmembrane region" description="Helical" evidence="2">
    <location>
        <begin position="242"/>
        <end position="261"/>
    </location>
</feature>
<accession>A0A2P8QAQ3</accession>
<dbReference type="Proteomes" id="UP000240429">
    <property type="component" value="Unassembled WGS sequence"/>
</dbReference>
<keyword evidence="2" id="KW-1133">Transmembrane helix</keyword>
<dbReference type="AlphaFoldDB" id="A0A2P8QAQ3"/>
<feature type="transmembrane region" description="Helical" evidence="2">
    <location>
        <begin position="12"/>
        <end position="30"/>
    </location>
</feature>
<dbReference type="InterPro" id="IPR011701">
    <property type="entry name" value="MFS"/>
</dbReference>
<protein>
    <submittedName>
        <fullName evidence="3">MFS transporter</fullName>
    </submittedName>
</protein>
<feature type="transmembrane region" description="Helical" evidence="2">
    <location>
        <begin position="268"/>
        <end position="287"/>
    </location>
</feature>
<evidence type="ECO:0000256" key="2">
    <source>
        <dbReference type="SAM" id="Phobius"/>
    </source>
</evidence>
<feature type="compositionally biased region" description="Polar residues" evidence="1">
    <location>
        <begin position="431"/>
        <end position="444"/>
    </location>
</feature>
<dbReference type="SUPFAM" id="SSF103473">
    <property type="entry name" value="MFS general substrate transporter"/>
    <property type="match status" value="1"/>
</dbReference>
<dbReference type="GO" id="GO:0022857">
    <property type="term" value="F:transmembrane transporter activity"/>
    <property type="evidence" value="ECO:0007669"/>
    <property type="project" value="InterPro"/>
</dbReference>
<sequence>MSARTTAPSWPLVALFTAGYLAPYLLPTTVGRLDAALPLSATQAGAVGSLLLLSSAAAGFALASRIHRLGARRLARAGLLLAVLGYGTAALSTSVPTVIAGALVGGLGSGTATTVAAAGTAARRDPHRTTTLGLLSVSALAAAVYLTVPHLGPGHGLPLAAVALTAALVWPATAHLPTGSGEVRATAHRPAATPPPPLPYRRPGLVLAAAMLCWSLAQNSLWGVSSHIGTRQAGLGEATVGVVFAAALGAGLLGVLCAGALGPRIGRALPVGVGTVLIAVCIVVSAGADGLTSFAVGEIAWNALYPVVLSYLISLAASLDPHGRWAVLAGSASSLGTACGPLAGSLLSAAAGYPAMGWVLATALLLLAVPLAAVAVRTTGGPVLRGPEPVLRGGPVEQPVQQQAHQPVEQPVVEITVDHPQPARQEFDTAGPQNSGTSPSAPAP</sequence>
<dbReference type="RefSeq" id="WP_107016326.1">
    <property type="nucleotide sequence ID" value="NZ_KZ679040.1"/>
</dbReference>
<feature type="transmembrane region" description="Helical" evidence="2">
    <location>
        <begin position="74"/>
        <end position="92"/>
    </location>
</feature>
<dbReference type="OrthoDB" id="4335856at2"/>
<keyword evidence="2" id="KW-0472">Membrane</keyword>
<dbReference type="Gene3D" id="1.20.1250.20">
    <property type="entry name" value="MFS general substrate transporter like domains"/>
    <property type="match status" value="2"/>
</dbReference>
<feature type="region of interest" description="Disordered" evidence="1">
    <location>
        <begin position="384"/>
        <end position="444"/>
    </location>
</feature>
<feature type="transmembrane region" description="Helical" evidence="2">
    <location>
        <begin position="42"/>
        <end position="62"/>
    </location>
</feature>
<dbReference type="EMBL" id="PYBJ01000006">
    <property type="protein sequence ID" value="PSM43325.1"/>
    <property type="molecule type" value="Genomic_DNA"/>
</dbReference>
<dbReference type="Pfam" id="PF07690">
    <property type="entry name" value="MFS_1"/>
    <property type="match status" value="1"/>
</dbReference>